<gene>
    <name evidence="1" type="ORF">rsdtw13_22980</name>
</gene>
<dbReference type="EMBL" id="BROD01000001">
    <property type="protein sequence ID" value="GKX67040.1"/>
    <property type="molecule type" value="Genomic_DNA"/>
</dbReference>
<proteinExistence type="predicted"/>
<dbReference type="Proteomes" id="UP001058074">
    <property type="component" value="Unassembled WGS sequence"/>
</dbReference>
<accession>A0ACB5RD71</accession>
<organism evidence="1 2">
    <name type="scientific">Inconstantimicrobium mannanitabidum</name>
    <dbReference type="NCBI Taxonomy" id="1604901"/>
    <lineage>
        <taxon>Bacteria</taxon>
        <taxon>Bacillati</taxon>
        <taxon>Bacillota</taxon>
        <taxon>Clostridia</taxon>
        <taxon>Eubacteriales</taxon>
        <taxon>Clostridiaceae</taxon>
        <taxon>Inconstantimicrobium</taxon>
    </lineage>
</organism>
<name>A0ACB5RD71_9CLOT</name>
<protein>
    <submittedName>
        <fullName evidence="1">Uncharacterized protein</fullName>
    </submittedName>
</protein>
<reference evidence="1" key="1">
    <citation type="journal article" date="2025" name="Int. J. Syst. Evol. Microbiol.">
        <title>Inconstantimicrobium mannanitabidum sp. nov., a novel member of the family Clostridiaceae isolated from anoxic soil under the treatment of reductive soil disinfestation.</title>
        <authorList>
            <person name="Ueki A."/>
            <person name="Tonouchi A."/>
            <person name="Honma S."/>
            <person name="Kaku N."/>
            <person name="Ueki K."/>
        </authorList>
    </citation>
    <scope>NUCLEOTIDE SEQUENCE</scope>
    <source>
        <strain evidence="1">TW13</strain>
    </source>
</reference>
<comment type="caution">
    <text evidence="1">The sequence shown here is derived from an EMBL/GenBank/DDBJ whole genome shotgun (WGS) entry which is preliminary data.</text>
</comment>
<evidence type="ECO:0000313" key="1">
    <source>
        <dbReference type="EMBL" id="GKX67040.1"/>
    </source>
</evidence>
<evidence type="ECO:0000313" key="2">
    <source>
        <dbReference type="Proteomes" id="UP001058074"/>
    </source>
</evidence>
<keyword evidence="2" id="KW-1185">Reference proteome</keyword>
<sequence length="402" mass="45115">MYMILKSMKKNKLRNLVIVVQLIFGIVILSNSLANYKYYISTREKAENASSSNVYEVSVENKADIFKVGEARDHQYISGEENQISTVYKIAKESKLVEKIGFEGLGCNSCQYTNEEENEGKFILKSKIKTIGIVEYSKELTEMYNFKMKSGMNFSQYYKSEKAEDVIPMLISPQLSKDNPIGSIVKLPGGGKKYKVIGVLDNSCPLLNELYNMGCLYKPNNGYFCVIGSLLTNKKTHLYIKLKDGVSKAEGKNDFDKKLGEKFETQFFGLDDMAETVTLPAPYAARYILFGIIILVLSSFGIINTVLSTILKRKKEFGTRIAVGATKAQIEKLVIGEFIIFFAFSAFIGLIIAKLISGQQAVWDFSVIGISIGIVFLILVISMIPAYFRMRKMNPVDLVHGR</sequence>